<gene>
    <name evidence="1" type="ORF">RDB_LOCUS153506</name>
</gene>
<reference evidence="1" key="1">
    <citation type="submission" date="2021-01" db="EMBL/GenBank/DDBJ databases">
        <authorList>
            <person name="Kaushik A."/>
        </authorList>
    </citation>
    <scope>NUCLEOTIDE SEQUENCE</scope>
    <source>
        <strain evidence="1">AG3-T5</strain>
    </source>
</reference>
<accession>A0A8H3GR39</accession>
<evidence type="ECO:0000313" key="2">
    <source>
        <dbReference type="Proteomes" id="UP000663841"/>
    </source>
</evidence>
<proteinExistence type="predicted"/>
<comment type="caution">
    <text evidence="1">The sequence shown here is derived from an EMBL/GenBank/DDBJ whole genome shotgun (WGS) entry which is preliminary data.</text>
</comment>
<protein>
    <submittedName>
        <fullName evidence="1">Uncharacterized protein</fullName>
    </submittedName>
</protein>
<dbReference type="Proteomes" id="UP000663841">
    <property type="component" value="Unassembled WGS sequence"/>
</dbReference>
<name>A0A8H3GR39_9AGAM</name>
<dbReference type="AlphaFoldDB" id="A0A8H3GR39"/>
<organism evidence="1 2">
    <name type="scientific">Rhizoctonia solani</name>
    <dbReference type="NCBI Taxonomy" id="456999"/>
    <lineage>
        <taxon>Eukaryota</taxon>
        <taxon>Fungi</taxon>
        <taxon>Dikarya</taxon>
        <taxon>Basidiomycota</taxon>
        <taxon>Agaricomycotina</taxon>
        <taxon>Agaricomycetes</taxon>
        <taxon>Cantharellales</taxon>
        <taxon>Ceratobasidiaceae</taxon>
        <taxon>Rhizoctonia</taxon>
    </lineage>
</organism>
<dbReference type="EMBL" id="CAJMWW010000273">
    <property type="protein sequence ID" value="CAE6461799.1"/>
    <property type="molecule type" value="Genomic_DNA"/>
</dbReference>
<sequence length="95" mass="10169">MGGPDHIDGSTFHIVTSKAGKMINVNYSDSKLHDTNGPGRSTVSLGSNLPKRIIQIYGPSTQLAELIDLGAREITSAKPSFDECDIRLVSDNQIG</sequence>
<evidence type="ECO:0000313" key="1">
    <source>
        <dbReference type="EMBL" id="CAE6461799.1"/>
    </source>
</evidence>
<dbReference type="OrthoDB" id="9995434at2759"/>